<dbReference type="AlphaFoldDB" id="A0AA88EFB3"/>
<keyword evidence="3" id="KW-1185">Reference proteome</keyword>
<protein>
    <submittedName>
        <fullName evidence="2">Uncharacterized protein</fullName>
    </submittedName>
</protein>
<proteinExistence type="predicted"/>
<feature type="region of interest" description="Disordered" evidence="1">
    <location>
        <begin position="25"/>
        <end position="60"/>
    </location>
</feature>
<organism evidence="2 3">
    <name type="scientific">Ficus carica</name>
    <name type="common">Common fig</name>
    <dbReference type="NCBI Taxonomy" id="3494"/>
    <lineage>
        <taxon>Eukaryota</taxon>
        <taxon>Viridiplantae</taxon>
        <taxon>Streptophyta</taxon>
        <taxon>Embryophyta</taxon>
        <taxon>Tracheophyta</taxon>
        <taxon>Spermatophyta</taxon>
        <taxon>Magnoliopsida</taxon>
        <taxon>eudicotyledons</taxon>
        <taxon>Gunneridae</taxon>
        <taxon>Pentapetalae</taxon>
        <taxon>rosids</taxon>
        <taxon>fabids</taxon>
        <taxon>Rosales</taxon>
        <taxon>Moraceae</taxon>
        <taxon>Ficeae</taxon>
        <taxon>Ficus</taxon>
    </lineage>
</organism>
<reference evidence="2" key="1">
    <citation type="submission" date="2023-07" db="EMBL/GenBank/DDBJ databases">
        <title>draft genome sequence of fig (Ficus carica).</title>
        <authorList>
            <person name="Takahashi T."/>
            <person name="Nishimura K."/>
        </authorList>
    </citation>
    <scope>NUCLEOTIDE SEQUENCE</scope>
</reference>
<evidence type="ECO:0000256" key="1">
    <source>
        <dbReference type="SAM" id="MobiDB-lite"/>
    </source>
</evidence>
<name>A0AA88EFB3_FICCA</name>
<accession>A0AA88EFB3</accession>
<evidence type="ECO:0000313" key="3">
    <source>
        <dbReference type="Proteomes" id="UP001187192"/>
    </source>
</evidence>
<comment type="caution">
    <text evidence="2">The sequence shown here is derived from an EMBL/GenBank/DDBJ whole genome shotgun (WGS) entry which is preliminary data.</text>
</comment>
<gene>
    <name evidence="2" type="ORF">TIFTF001_039545</name>
</gene>
<dbReference type="Proteomes" id="UP001187192">
    <property type="component" value="Unassembled WGS sequence"/>
</dbReference>
<sequence length="119" mass="12889">MDFPNPKDLLAKRKAAKEAAKAAAAASENVVKGNEPAPFPILETSSEPPAKPVSPPAKKRKAVEKARRIVSHVEVELPPRLSLLEDRKAGVELVGQLLSEVDADIMNKGRLQNHLDDLL</sequence>
<dbReference type="EMBL" id="BTGU01001166">
    <property type="protein sequence ID" value="GMN70501.1"/>
    <property type="molecule type" value="Genomic_DNA"/>
</dbReference>
<evidence type="ECO:0000313" key="2">
    <source>
        <dbReference type="EMBL" id="GMN70501.1"/>
    </source>
</evidence>